<dbReference type="EMBL" id="AUPL01002077">
    <property type="protein sequence ID" value="ESL10194.1"/>
    <property type="molecule type" value="Genomic_DNA"/>
</dbReference>
<dbReference type="VEuPathDB" id="TriTrypDB:TRSC58_02077"/>
<reference evidence="1 2" key="1">
    <citation type="submission" date="2013-07" db="EMBL/GenBank/DDBJ databases">
        <authorList>
            <person name="Stoco P.H."/>
            <person name="Wagner G."/>
            <person name="Gerber A."/>
            <person name="Zaha A."/>
            <person name="Thompson C."/>
            <person name="Bartholomeu D.C."/>
            <person name="Luckemeyer D.D."/>
            <person name="Bahia D."/>
            <person name="Loreto E."/>
            <person name="Prestes E.B."/>
            <person name="Lima F.M."/>
            <person name="Rodrigues-Luiz G."/>
            <person name="Vallejo G.A."/>
            <person name="Filho J.F."/>
            <person name="Monteiro K.M."/>
            <person name="Tyler K.M."/>
            <person name="de Almeida L.G."/>
            <person name="Ortiz M.F."/>
            <person name="Siervo M.A."/>
            <person name="de Moraes M.H."/>
            <person name="Cunha O.L."/>
            <person name="Mendonca-Neto R."/>
            <person name="Silva R."/>
            <person name="Teixeira S.M."/>
            <person name="Murta S.M."/>
            <person name="Sincero T.C."/>
            <person name="Mendes T.A."/>
            <person name="Urmenyi T.P."/>
            <person name="Silva V.G."/>
            <person name="da Rocha W.D."/>
            <person name="Andersson B."/>
            <person name="Romanha A.J."/>
            <person name="Steindel M."/>
            <person name="de Vasconcelos A.T."/>
            <person name="Grisard E.C."/>
        </authorList>
    </citation>
    <scope>NUCLEOTIDE SEQUENCE [LARGE SCALE GENOMIC DNA]</scope>
    <source>
        <strain evidence="1 2">SC58</strain>
    </source>
</reference>
<keyword evidence="2" id="KW-1185">Reference proteome</keyword>
<evidence type="ECO:0000313" key="1">
    <source>
        <dbReference type="EMBL" id="ESL10194.1"/>
    </source>
</evidence>
<name>A0A061J5P6_TRYRA</name>
<dbReference type="Proteomes" id="UP000031737">
    <property type="component" value="Unassembled WGS sequence"/>
</dbReference>
<proteinExistence type="predicted"/>
<dbReference type="AlphaFoldDB" id="A0A061J5P6"/>
<comment type="caution">
    <text evidence="1">The sequence shown here is derived from an EMBL/GenBank/DDBJ whole genome shotgun (WGS) entry which is preliminary data.</text>
</comment>
<dbReference type="OrthoDB" id="270445at2759"/>
<accession>A0A061J5P6</accession>
<gene>
    <name evidence="1" type="ORF">TRSC58_02077</name>
</gene>
<protein>
    <submittedName>
        <fullName evidence="1">Uncharacterized protein</fullName>
    </submittedName>
</protein>
<sequence length="210" mass="22886">MRAAVTTTAMPWAYQAVVNYARMQRGGGLPQAQRAPNLLLSRPCDGVRRAVWLFHRPGGVLGLVVGPRLGVSYGGAVPQQQQPLASTVRERRVMRHLRLLPFPAAGAGPPGLPIVVHTNHLIGWCLDGGDAAPLYAHSVDQLARLQLRQLTTLSPDNTLVCTTHYEWDDWREAAREPGWSWHYADEHVANGLVSGQLSPDDLCCLAPVGP</sequence>
<organism evidence="1 2">
    <name type="scientific">Trypanosoma rangeli SC58</name>
    <dbReference type="NCBI Taxonomy" id="429131"/>
    <lineage>
        <taxon>Eukaryota</taxon>
        <taxon>Discoba</taxon>
        <taxon>Euglenozoa</taxon>
        <taxon>Kinetoplastea</taxon>
        <taxon>Metakinetoplastina</taxon>
        <taxon>Trypanosomatida</taxon>
        <taxon>Trypanosomatidae</taxon>
        <taxon>Trypanosoma</taxon>
        <taxon>Herpetosoma</taxon>
    </lineage>
</organism>
<evidence type="ECO:0000313" key="2">
    <source>
        <dbReference type="Proteomes" id="UP000031737"/>
    </source>
</evidence>